<dbReference type="GO" id="GO:0051285">
    <property type="term" value="C:cell cortex of cell tip"/>
    <property type="evidence" value="ECO:0007669"/>
    <property type="project" value="TreeGrafter"/>
</dbReference>
<dbReference type="GO" id="GO:0031505">
    <property type="term" value="P:fungal-type cell wall organization"/>
    <property type="evidence" value="ECO:0007669"/>
    <property type="project" value="TreeGrafter"/>
</dbReference>
<feature type="transmembrane region" description="Helical" evidence="1">
    <location>
        <begin position="179"/>
        <end position="200"/>
    </location>
</feature>
<gene>
    <name evidence="3" type="ORF">CC84DRAFT_1104949</name>
</gene>
<dbReference type="GeneID" id="28758561"/>
<evidence type="ECO:0000313" key="3">
    <source>
        <dbReference type="EMBL" id="OAF98926.1"/>
    </source>
</evidence>
<sequence length="295" mass="31499">MRPSALIPALLSAAALVLAFLCLFAGHKKNFMEDYSILTLNTSRLGEGVVNGTLGNSDSTLGSLWDLVPDSIQNDVSEAAGVVTEKLGIEDFYSAHLLDYCYGQYTPTEAANATVSAGDIHKNVTGCSNQTAMFYFNPTQIIEDALNKSGLDVTLDDLEWPADIQRGLDTLRVVSITAFVLYCISIGLIFLSFIAALVAVFTSGRLSACVNLLLGILAFLAIGLASALVTAVIEKGGDIINEHGKDIGLEAGKGKKFMALTWVSTGCMFLVLVMWCVETCVGRRRKGAYVNGKHG</sequence>
<dbReference type="Pfam" id="PF06687">
    <property type="entry name" value="SUR7"/>
    <property type="match status" value="1"/>
</dbReference>
<dbReference type="RefSeq" id="XP_018029292.1">
    <property type="nucleotide sequence ID" value="XM_018175075.1"/>
</dbReference>
<feature type="signal peptide" evidence="2">
    <location>
        <begin position="1"/>
        <end position="19"/>
    </location>
</feature>
<dbReference type="InterPro" id="IPR052413">
    <property type="entry name" value="SUR7_domain"/>
</dbReference>
<dbReference type="Proteomes" id="UP000077069">
    <property type="component" value="Unassembled WGS sequence"/>
</dbReference>
<protein>
    <submittedName>
        <fullName evidence="3">Integral membrane protein-like protein</fullName>
    </submittedName>
</protein>
<dbReference type="PANTHER" id="PTHR28019">
    <property type="entry name" value="CELL MEMBRANE PROTEIN YLR413W-RELATED"/>
    <property type="match status" value="1"/>
</dbReference>
<proteinExistence type="predicted"/>
<keyword evidence="1" id="KW-0812">Transmembrane</keyword>
<feature type="transmembrane region" description="Helical" evidence="1">
    <location>
        <begin position="257"/>
        <end position="277"/>
    </location>
</feature>
<dbReference type="AlphaFoldDB" id="A0A177BX23"/>
<keyword evidence="1" id="KW-1133">Transmembrane helix</keyword>
<dbReference type="GO" id="GO:0005886">
    <property type="term" value="C:plasma membrane"/>
    <property type="evidence" value="ECO:0007669"/>
    <property type="project" value="InterPro"/>
</dbReference>
<keyword evidence="4" id="KW-1185">Reference proteome</keyword>
<dbReference type="OrthoDB" id="4159154at2759"/>
<accession>A0A177BX23</accession>
<dbReference type="EMBL" id="KV441563">
    <property type="protein sequence ID" value="OAF98926.1"/>
    <property type="molecule type" value="Genomic_DNA"/>
</dbReference>
<dbReference type="InterPro" id="IPR009571">
    <property type="entry name" value="SUR7/Rim9-like_fungi"/>
</dbReference>
<keyword evidence="2" id="KW-0732">Signal</keyword>
<name>A0A177BX23_9PLEO</name>
<evidence type="ECO:0000256" key="1">
    <source>
        <dbReference type="SAM" id="Phobius"/>
    </source>
</evidence>
<dbReference type="InParanoid" id="A0A177BX23"/>
<evidence type="ECO:0000256" key="2">
    <source>
        <dbReference type="SAM" id="SignalP"/>
    </source>
</evidence>
<dbReference type="PANTHER" id="PTHR28019:SF7">
    <property type="entry name" value="SUR7 PROTEIN"/>
    <property type="match status" value="1"/>
</dbReference>
<feature type="chain" id="PRO_5008057408" evidence="2">
    <location>
        <begin position="20"/>
        <end position="295"/>
    </location>
</feature>
<feature type="transmembrane region" description="Helical" evidence="1">
    <location>
        <begin position="212"/>
        <end position="233"/>
    </location>
</feature>
<reference evidence="3 4" key="1">
    <citation type="submission" date="2016-05" db="EMBL/GenBank/DDBJ databases">
        <title>Comparative analysis of secretome profiles of manganese(II)-oxidizing ascomycete fungi.</title>
        <authorList>
            <consortium name="DOE Joint Genome Institute"/>
            <person name="Zeiner C.A."/>
            <person name="Purvine S.O."/>
            <person name="Zink E.M."/>
            <person name="Wu S."/>
            <person name="Pasa-Tolic L."/>
            <person name="Chaput D.L."/>
            <person name="Haridas S."/>
            <person name="Grigoriev I.V."/>
            <person name="Santelli C.M."/>
            <person name="Hansel C.M."/>
        </authorList>
    </citation>
    <scope>NUCLEOTIDE SEQUENCE [LARGE SCALE GENOMIC DNA]</scope>
    <source>
        <strain evidence="3 4">AP3s5-JAC2a</strain>
    </source>
</reference>
<evidence type="ECO:0000313" key="4">
    <source>
        <dbReference type="Proteomes" id="UP000077069"/>
    </source>
</evidence>
<keyword evidence="1" id="KW-0472">Membrane</keyword>
<organism evidence="3 4">
    <name type="scientific">Paraphaeosphaeria sporulosa</name>
    <dbReference type="NCBI Taxonomy" id="1460663"/>
    <lineage>
        <taxon>Eukaryota</taxon>
        <taxon>Fungi</taxon>
        <taxon>Dikarya</taxon>
        <taxon>Ascomycota</taxon>
        <taxon>Pezizomycotina</taxon>
        <taxon>Dothideomycetes</taxon>
        <taxon>Pleosporomycetidae</taxon>
        <taxon>Pleosporales</taxon>
        <taxon>Massarineae</taxon>
        <taxon>Didymosphaeriaceae</taxon>
        <taxon>Paraphaeosphaeria</taxon>
    </lineage>
</organism>
<dbReference type="STRING" id="1460663.A0A177BX23"/>